<evidence type="ECO:0000256" key="1">
    <source>
        <dbReference type="SAM" id="Phobius"/>
    </source>
</evidence>
<name>A0A5E7AMM8_PSEFL</name>
<keyword evidence="1" id="KW-1133">Transmembrane helix</keyword>
<organism evidence="2 3">
    <name type="scientific">Pseudomonas fluorescens</name>
    <dbReference type="NCBI Taxonomy" id="294"/>
    <lineage>
        <taxon>Bacteria</taxon>
        <taxon>Pseudomonadati</taxon>
        <taxon>Pseudomonadota</taxon>
        <taxon>Gammaproteobacteria</taxon>
        <taxon>Pseudomonadales</taxon>
        <taxon>Pseudomonadaceae</taxon>
        <taxon>Pseudomonas</taxon>
    </lineage>
</organism>
<feature type="transmembrane region" description="Helical" evidence="1">
    <location>
        <begin position="32"/>
        <end position="49"/>
    </location>
</feature>
<dbReference type="Proteomes" id="UP000379480">
    <property type="component" value="Unassembled WGS sequence"/>
</dbReference>
<sequence length="171" mass="19438">MEKPKSHDFHSRQYPVREDMEFQLKVWRFERWGWYVMLLVVMLALLGLFSSGPLSSRQVQSADGRIGVQYERFHRNGAINPMIIQVKALPNTPVQLELLGNALQGFSIETLQPQPLRSTSAGQGIKFLLQADAEGYARIYLTLRGEGLGFYHTRVVTAGAEPLDLDQFIYP</sequence>
<keyword evidence="1" id="KW-0812">Transmembrane</keyword>
<evidence type="ECO:0000313" key="2">
    <source>
        <dbReference type="EMBL" id="VVN80802.1"/>
    </source>
</evidence>
<proteinExistence type="predicted"/>
<reference evidence="2 3" key="1">
    <citation type="submission" date="2019-09" db="EMBL/GenBank/DDBJ databases">
        <authorList>
            <person name="Chandra G."/>
            <person name="Truman W A."/>
        </authorList>
    </citation>
    <scope>NUCLEOTIDE SEQUENCE [LARGE SCALE GENOMIC DNA]</scope>
    <source>
        <strain evidence="2">PS723</strain>
    </source>
</reference>
<dbReference type="EMBL" id="CABVHY010000004">
    <property type="protein sequence ID" value="VVN80802.1"/>
    <property type="molecule type" value="Genomic_DNA"/>
</dbReference>
<keyword evidence="1" id="KW-0472">Membrane</keyword>
<gene>
    <name evidence="2" type="ORF">PS723_01072</name>
</gene>
<evidence type="ECO:0000313" key="3">
    <source>
        <dbReference type="Proteomes" id="UP000379480"/>
    </source>
</evidence>
<accession>A0A5E7AMM8</accession>
<evidence type="ECO:0008006" key="4">
    <source>
        <dbReference type="Google" id="ProtNLM"/>
    </source>
</evidence>
<protein>
    <recommendedName>
        <fullName evidence="4">Transmembrane protein</fullName>
    </recommendedName>
</protein>
<dbReference type="OrthoDB" id="7027300at2"/>
<dbReference type="AlphaFoldDB" id="A0A5E7AMM8"/>